<protein>
    <submittedName>
        <fullName evidence="2">Uncharacterized protein</fullName>
    </submittedName>
</protein>
<reference evidence="2 3" key="1">
    <citation type="submission" date="2016-10" db="EMBL/GenBank/DDBJ databases">
        <authorList>
            <person name="de Groot N.N."/>
        </authorList>
    </citation>
    <scope>NUCLEOTIDE SEQUENCE [LARGE SCALE GENOMIC DNA]</scope>
    <source>
        <strain evidence="2 3">DSM 21035</strain>
    </source>
</reference>
<proteinExistence type="predicted"/>
<feature type="transmembrane region" description="Helical" evidence="1">
    <location>
        <begin position="34"/>
        <end position="53"/>
    </location>
</feature>
<dbReference type="EMBL" id="FOFN01000002">
    <property type="protein sequence ID" value="SEQ51812.1"/>
    <property type="molecule type" value="Genomic_DNA"/>
</dbReference>
<accession>A0A1H9GNW0</accession>
<gene>
    <name evidence="2" type="ORF">SAMN05421824_1869</name>
</gene>
<keyword evidence="3" id="KW-1185">Reference proteome</keyword>
<dbReference type="Proteomes" id="UP000198999">
    <property type="component" value="Unassembled WGS sequence"/>
</dbReference>
<feature type="transmembrane region" description="Helical" evidence="1">
    <location>
        <begin position="12"/>
        <end position="28"/>
    </location>
</feature>
<dbReference type="STRING" id="419940.SAMN05421824_1869"/>
<dbReference type="AlphaFoldDB" id="A0A1H9GNW0"/>
<evidence type="ECO:0000313" key="2">
    <source>
        <dbReference type="EMBL" id="SEQ51812.1"/>
    </source>
</evidence>
<sequence>MIYRMLSNKQSLILTGLMVAGIFVFGVLDILENFIVLTFLTLVFFAVITNLFYANFKQKDDNSNE</sequence>
<evidence type="ECO:0000313" key="3">
    <source>
        <dbReference type="Proteomes" id="UP000198999"/>
    </source>
</evidence>
<organism evidence="2 3">
    <name type="scientific">Hyunsoonleella jejuensis</name>
    <dbReference type="NCBI Taxonomy" id="419940"/>
    <lineage>
        <taxon>Bacteria</taxon>
        <taxon>Pseudomonadati</taxon>
        <taxon>Bacteroidota</taxon>
        <taxon>Flavobacteriia</taxon>
        <taxon>Flavobacteriales</taxon>
        <taxon>Flavobacteriaceae</taxon>
    </lineage>
</organism>
<keyword evidence="1" id="KW-0812">Transmembrane</keyword>
<keyword evidence="1" id="KW-1133">Transmembrane helix</keyword>
<evidence type="ECO:0000256" key="1">
    <source>
        <dbReference type="SAM" id="Phobius"/>
    </source>
</evidence>
<keyword evidence="1" id="KW-0472">Membrane</keyword>
<name>A0A1H9GNW0_9FLAO</name>